<keyword evidence="6" id="KW-1185">Reference proteome</keyword>
<proteinExistence type="predicted"/>
<dbReference type="EMBL" id="KE561208">
    <property type="protein sequence ID" value="EPZ31856.1"/>
    <property type="molecule type" value="Genomic_DNA"/>
</dbReference>
<dbReference type="HOGENOM" id="CLU_374342_0_0_1"/>
<evidence type="ECO:0008006" key="7">
    <source>
        <dbReference type="Google" id="ProtNLM"/>
    </source>
</evidence>
<dbReference type="PANTHER" id="PTHR16088:SF3">
    <property type="entry name" value="GON-4-LIKE PROTEIN"/>
    <property type="match status" value="1"/>
</dbReference>
<dbReference type="GO" id="GO:0003712">
    <property type="term" value="F:transcription coregulator activity"/>
    <property type="evidence" value="ECO:0007669"/>
    <property type="project" value="TreeGrafter"/>
</dbReference>
<reference evidence="5 6" key="1">
    <citation type="journal article" date="2013" name="Curr. Biol.">
        <title>Shared signatures of parasitism and phylogenomics unite Cryptomycota and microsporidia.</title>
        <authorList>
            <person name="James T.Y."/>
            <person name="Pelin A."/>
            <person name="Bonen L."/>
            <person name="Ahrendt S."/>
            <person name="Sain D."/>
            <person name="Corradi N."/>
            <person name="Stajich J.E."/>
        </authorList>
    </citation>
    <scope>NUCLEOTIDE SEQUENCE [LARGE SCALE GENOMIC DNA]</scope>
    <source>
        <strain evidence="5 6">CSF55</strain>
    </source>
</reference>
<evidence type="ECO:0000256" key="4">
    <source>
        <dbReference type="SAM" id="MobiDB-lite"/>
    </source>
</evidence>
<evidence type="ECO:0000256" key="2">
    <source>
        <dbReference type="ARBA" id="ARBA00023163"/>
    </source>
</evidence>
<gene>
    <name evidence="5" type="ORF">O9G_004247</name>
</gene>
<dbReference type="AlphaFoldDB" id="A0A075AP87"/>
<dbReference type="Proteomes" id="UP000030755">
    <property type="component" value="Unassembled WGS sequence"/>
</dbReference>
<dbReference type="InterPro" id="IPR052435">
    <property type="entry name" value="YY1-Transcr_Regul"/>
</dbReference>
<evidence type="ECO:0000256" key="3">
    <source>
        <dbReference type="ARBA" id="ARBA00023242"/>
    </source>
</evidence>
<keyword evidence="1" id="KW-0805">Transcription regulation</keyword>
<organism evidence="5 6">
    <name type="scientific">Rozella allomycis (strain CSF55)</name>
    <dbReference type="NCBI Taxonomy" id="988480"/>
    <lineage>
        <taxon>Eukaryota</taxon>
        <taxon>Fungi</taxon>
        <taxon>Fungi incertae sedis</taxon>
        <taxon>Cryptomycota</taxon>
        <taxon>Cryptomycota incertae sedis</taxon>
        <taxon>Rozella</taxon>
    </lineage>
</organism>
<dbReference type="Gene3D" id="1.10.10.60">
    <property type="entry name" value="Homeodomain-like"/>
    <property type="match status" value="1"/>
</dbReference>
<feature type="region of interest" description="Disordered" evidence="4">
    <location>
        <begin position="1"/>
        <end position="31"/>
    </location>
</feature>
<evidence type="ECO:0000313" key="5">
    <source>
        <dbReference type="EMBL" id="EPZ31856.1"/>
    </source>
</evidence>
<keyword evidence="2" id="KW-0804">Transcription</keyword>
<evidence type="ECO:0000313" key="6">
    <source>
        <dbReference type="Proteomes" id="UP000030755"/>
    </source>
</evidence>
<accession>A0A075AP87</accession>
<dbReference type="PANTHER" id="PTHR16088">
    <property type="entry name" value="YY1 ASSOCIATED PROTEIN-RELATED"/>
    <property type="match status" value="1"/>
</dbReference>
<feature type="compositionally biased region" description="Polar residues" evidence="4">
    <location>
        <begin position="667"/>
        <end position="678"/>
    </location>
</feature>
<feature type="region of interest" description="Disordered" evidence="4">
    <location>
        <begin position="652"/>
        <end position="678"/>
    </location>
</feature>
<dbReference type="GO" id="GO:0005634">
    <property type="term" value="C:nucleus"/>
    <property type="evidence" value="ECO:0007669"/>
    <property type="project" value="TreeGrafter"/>
</dbReference>
<dbReference type="GO" id="GO:0006355">
    <property type="term" value="P:regulation of DNA-templated transcription"/>
    <property type="evidence" value="ECO:0007669"/>
    <property type="project" value="TreeGrafter"/>
</dbReference>
<sequence>MKNRDTGHPYVLREANTPRSPKSRLRNNDEKSLRKFALTNCNLKNERKIVKLSPSSLKQADENNLNHAMTSPIRRVLFDTPKTPKTKDFFSSPPPVNRNLSDIFLDARKEADLIFGDYIPHRENEGDLFEKFMSSDFHEHPSTQMQQIGSCDQVDNILSDKVDNLLSDKVDNLLSDLLSDNQTVSESLQTSFQPENYVPDDILQNIIDAAVNEKPTAVQELKSSLAQKPVVNNYMIDISTLYAILTGLKNHSTSFEEILGSFVRSGINSIDLNQVLLMLSNCSNAPALDVPIYDREIPQLDSDGETKSLYLQFLKNLNKDEFGINEESDGEYADKEDFAIEEFRNDNAVKVSHQEFIDLMTDHMGQVEEPVEMIPSDNNFPFTLEQLKTLREQMQQYFQFLIQAYTIAGCMSGGEILQGVAYQYLIELGYYIRNYMIDPSKTIEYVNPLGKKEPIPDPLSTCKFHWLNDPIEMESFFIKNNLLKSFCFVEGYEFVKELPRPLSVQKTIDDFSTLNSHMVCSFKQIMNPLDNSVPERLVFQWRNTENARRTFGSNLCLPVELETVLNVFQPFFDSSLYPEFKFDELLLRGLSRFGSCAAAMELICKYYLPLKTPKQISNRYKNVIQRRNSQMKEKFRQEAAKKKIFTPITPLKMPELTSPKPTHNRSTRATSSFVSNTPSQNKTIFNGKEIKWTKEEDRAILNHIRIHGTSRLDSLNIQKSNPQILARYDKLMQIFKSQNQSL</sequence>
<protein>
    <recommendedName>
        <fullName evidence="7">Myb-like domain-containing protein</fullName>
    </recommendedName>
</protein>
<keyword evidence="3" id="KW-0539">Nucleus</keyword>
<name>A0A075AP87_ROZAC</name>
<evidence type="ECO:0000256" key="1">
    <source>
        <dbReference type="ARBA" id="ARBA00023015"/>
    </source>
</evidence>